<evidence type="ECO:0000259" key="7">
    <source>
        <dbReference type="Pfam" id="PF00465"/>
    </source>
</evidence>
<comment type="catalytic activity">
    <reaction evidence="6">
        <text>a primary alcohol + NAD(+) = an aldehyde + NADH + H(+)</text>
        <dbReference type="Rhea" id="RHEA:10736"/>
        <dbReference type="ChEBI" id="CHEBI:15378"/>
        <dbReference type="ChEBI" id="CHEBI:15734"/>
        <dbReference type="ChEBI" id="CHEBI:17478"/>
        <dbReference type="ChEBI" id="CHEBI:57540"/>
        <dbReference type="ChEBI" id="CHEBI:57945"/>
        <dbReference type="EC" id="1.1.1.1"/>
    </reaction>
</comment>
<keyword evidence="5" id="KW-0520">NAD</keyword>
<dbReference type="SUPFAM" id="SSF56796">
    <property type="entry name" value="Dehydroquinate synthase-like"/>
    <property type="match status" value="1"/>
</dbReference>
<dbReference type="STRING" id="56193.YP76_09180"/>
<dbReference type="Gene3D" id="3.40.50.1970">
    <property type="match status" value="1"/>
</dbReference>
<dbReference type="RefSeq" id="WP_046763236.1">
    <property type="nucleotide sequence ID" value="NZ_LBIC01000003.1"/>
</dbReference>
<dbReference type="CDD" id="cd14861">
    <property type="entry name" value="Fe-ADH-like"/>
    <property type="match status" value="1"/>
</dbReference>
<dbReference type="PROSITE" id="PS00913">
    <property type="entry name" value="ADH_IRON_1"/>
    <property type="match status" value="1"/>
</dbReference>
<keyword evidence="3" id="KW-0560">Oxidoreductase</keyword>
<reference evidence="9 10" key="1">
    <citation type="submission" date="2015-04" db="EMBL/GenBank/DDBJ databases">
        <title>Genome sequence of aromatic hydrocarbons-degrading Sphingobium chungbukense DJ77.</title>
        <authorList>
            <person name="Kim Y.-C."/>
            <person name="Chae J.-C."/>
        </authorList>
    </citation>
    <scope>NUCLEOTIDE SEQUENCE [LARGE SCALE GENOMIC DNA]</scope>
    <source>
        <strain evidence="9 10">DJ77</strain>
    </source>
</reference>
<keyword evidence="10" id="KW-1185">Reference proteome</keyword>
<evidence type="ECO:0000256" key="3">
    <source>
        <dbReference type="ARBA" id="ARBA00023002"/>
    </source>
</evidence>
<dbReference type="GO" id="GO:0004022">
    <property type="term" value="F:alcohol dehydrogenase (NAD+) activity"/>
    <property type="evidence" value="ECO:0007669"/>
    <property type="project" value="UniProtKB-EC"/>
</dbReference>
<evidence type="ECO:0000256" key="6">
    <source>
        <dbReference type="ARBA" id="ARBA00049243"/>
    </source>
</evidence>
<dbReference type="Gene3D" id="1.20.1090.10">
    <property type="entry name" value="Dehydroquinate synthase-like - alpha domain"/>
    <property type="match status" value="1"/>
</dbReference>
<dbReference type="Pfam" id="PF25137">
    <property type="entry name" value="ADH_Fe_C"/>
    <property type="match status" value="1"/>
</dbReference>
<feature type="domain" description="Alcohol dehydrogenase iron-type/glycerol dehydrogenase GldA" evidence="7">
    <location>
        <begin position="9"/>
        <end position="176"/>
    </location>
</feature>
<dbReference type="EMBL" id="LBIC01000003">
    <property type="protein sequence ID" value="KKW93028.1"/>
    <property type="molecule type" value="Genomic_DNA"/>
</dbReference>
<evidence type="ECO:0000256" key="4">
    <source>
        <dbReference type="ARBA" id="ARBA00023004"/>
    </source>
</evidence>
<dbReference type="AlphaFoldDB" id="A0A0M3AT13"/>
<keyword evidence="4" id="KW-0408">Iron</keyword>
<protein>
    <submittedName>
        <fullName evidence="9">Enoyl-CoA hydratase</fullName>
    </submittedName>
</protein>
<dbReference type="FunFam" id="3.40.50.1970:FF:000003">
    <property type="entry name" value="Alcohol dehydrogenase, iron-containing"/>
    <property type="match status" value="1"/>
</dbReference>
<accession>A0A0M3AT13</accession>
<evidence type="ECO:0000256" key="1">
    <source>
        <dbReference type="ARBA" id="ARBA00001962"/>
    </source>
</evidence>
<dbReference type="GO" id="GO:0046872">
    <property type="term" value="F:metal ion binding"/>
    <property type="evidence" value="ECO:0007669"/>
    <property type="project" value="InterPro"/>
</dbReference>
<proteinExistence type="inferred from homology"/>
<dbReference type="PATRIC" id="fig|56193.3.peg.1904"/>
<evidence type="ECO:0000256" key="5">
    <source>
        <dbReference type="ARBA" id="ARBA00023027"/>
    </source>
</evidence>
<feature type="domain" description="Fe-containing alcohol dehydrogenase-like C-terminal" evidence="8">
    <location>
        <begin position="188"/>
        <end position="371"/>
    </location>
</feature>
<gene>
    <name evidence="9" type="ORF">YP76_09180</name>
</gene>
<name>A0A0M3AT13_9SPHN</name>
<evidence type="ECO:0000313" key="10">
    <source>
        <dbReference type="Proteomes" id="UP000033874"/>
    </source>
</evidence>
<comment type="similarity">
    <text evidence="2">Belongs to the iron-containing alcohol dehydrogenase family.</text>
</comment>
<evidence type="ECO:0000313" key="9">
    <source>
        <dbReference type="EMBL" id="KKW93028.1"/>
    </source>
</evidence>
<dbReference type="Proteomes" id="UP000033874">
    <property type="component" value="Unassembled WGS sequence"/>
</dbReference>
<comment type="caution">
    <text evidence="9">The sequence shown here is derived from an EMBL/GenBank/DDBJ whole genome shotgun (WGS) entry which is preliminary data.</text>
</comment>
<sequence length="373" mass="38678">MAFIQYFARIQIESGSRKLIAAELARLGVQRPLVVSDKGVATAGVLDLALSATEEAASWPRFLDVPPNPTVASSEAALAAYRREGCDGFVAIGGGSVIDCAKGAALMLTHEGPLEPLLARRGGMDKIGPIAPIMAVSTISGTGTEIGRGAGLTFANGEKGVFLSHHLIPRVAICDPDLTRSAPTRLKVGSGIDALGHAIEAYLSPAFNPPADAIALDAIRRLVKYLPRSVADADDDEARFELMMGTLEAAMGMWKGLGTAHALSMPFDDLGLHHGTLVGVLMPEALRFVLPVVSDERRANLAQALGCEPTAIPASLAALNAQIGLPAGLSAMGVTEDSLERAGAIAAGTPFNHTAARTGTAEDYTAIARAAFN</sequence>
<dbReference type="InterPro" id="IPR018211">
    <property type="entry name" value="ADH_Fe_CS"/>
</dbReference>
<evidence type="ECO:0000256" key="2">
    <source>
        <dbReference type="ARBA" id="ARBA00007358"/>
    </source>
</evidence>
<evidence type="ECO:0000259" key="8">
    <source>
        <dbReference type="Pfam" id="PF25137"/>
    </source>
</evidence>
<dbReference type="InterPro" id="IPR039697">
    <property type="entry name" value="Alcohol_dehydrogenase_Fe"/>
</dbReference>
<dbReference type="Pfam" id="PF00465">
    <property type="entry name" value="Fe-ADH"/>
    <property type="match status" value="1"/>
</dbReference>
<dbReference type="InterPro" id="IPR001670">
    <property type="entry name" value="ADH_Fe/GldA"/>
</dbReference>
<dbReference type="PANTHER" id="PTHR11496">
    <property type="entry name" value="ALCOHOL DEHYDROGENASE"/>
    <property type="match status" value="1"/>
</dbReference>
<comment type="cofactor">
    <cofactor evidence="1">
        <name>Fe cation</name>
        <dbReference type="ChEBI" id="CHEBI:24875"/>
    </cofactor>
</comment>
<dbReference type="PANTHER" id="PTHR11496:SF102">
    <property type="entry name" value="ALCOHOL DEHYDROGENASE 4"/>
    <property type="match status" value="1"/>
</dbReference>
<dbReference type="InterPro" id="IPR056798">
    <property type="entry name" value="ADH_Fe_C"/>
</dbReference>
<organism evidence="9 10">
    <name type="scientific">Sphingobium chungbukense</name>
    <dbReference type="NCBI Taxonomy" id="56193"/>
    <lineage>
        <taxon>Bacteria</taxon>
        <taxon>Pseudomonadati</taxon>
        <taxon>Pseudomonadota</taxon>
        <taxon>Alphaproteobacteria</taxon>
        <taxon>Sphingomonadales</taxon>
        <taxon>Sphingomonadaceae</taxon>
        <taxon>Sphingobium</taxon>
    </lineage>
</organism>